<dbReference type="EMBL" id="CM042891">
    <property type="protein sequence ID" value="KAI4303698.1"/>
    <property type="molecule type" value="Genomic_DNA"/>
</dbReference>
<organism evidence="1 2">
    <name type="scientific">Melastoma candidum</name>
    <dbReference type="NCBI Taxonomy" id="119954"/>
    <lineage>
        <taxon>Eukaryota</taxon>
        <taxon>Viridiplantae</taxon>
        <taxon>Streptophyta</taxon>
        <taxon>Embryophyta</taxon>
        <taxon>Tracheophyta</taxon>
        <taxon>Spermatophyta</taxon>
        <taxon>Magnoliopsida</taxon>
        <taxon>eudicotyledons</taxon>
        <taxon>Gunneridae</taxon>
        <taxon>Pentapetalae</taxon>
        <taxon>rosids</taxon>
        <taxon>malvids</taxon>
        <taxon>Myrtales</taxon>
        <taxon>Melastomataceae</taxon>
        <taxon>Melastomatoideae</taxon>
        <taxon>Melastomateae</taxon>
        <taxon>Melastoma</taxon>
    </lineage>
</organism>
<evidence type="ECO:0000313" key="2">
    <source>
        <dbReference type="Proteomes" id="UP001057402"/>
    </source>
</evidence>
<dbReference type="Proteomes" id="UP001057402">
    <property type="component" value="Chromosome 12"/>
</dbReference>
<protein>
    <submittedName>
        <fullName evidence="1">Uncharacterized protein</fullName>
    </submittedName>
</protein>
<accession>A0ACB9L2U4</accession>
<proteinExistence type="predicted"/>
<keyword evidence="2" id="KW-1185">Reference proteome</keyword>
<gene>
    <name evidence="1" type="ORF">MLD38_039299</name>
</gene>
<reference evidence="2" key="1">
    <citation type="journal article" date="2023" name="Front. Plant Sci.">
        <title>Chromosomal-level genome assembly of Melastoma candidum provides insights into trichome evolution.</title>
        <authorList>
            <person name="Zhong Y."/>
            <person name="Wu W."/>
            <person name="Sun C."/>
            <person name="Zou P."/>
            <person name="Liu Y."/>
            <person name="Dai S."/>
            <person name="Zhou R."/>
        </authorList>
    </citation>
    <scope>NUCLEOTIDE SEQUENCE [LARGE SCALE GENOMIC DNA]</scope>
</reference>
<name>A0ACB9L2U4_9MYRT</name>
<sequence>MDESSWRMCAGTGRASTTALDPDDFSDVFGGPPRSVLLRDLSSGHASSFSPLFRCRISRSLGVSPPSKLPGEAAFYEGDEYGDRKSRDRSGRGSKGMSKSISRPNSSSALSSEELSPLTHVLGDDVGVSSFVSHLRWNSSTADFLAEPQRIRGTDVLPCGRHSAVEDQFTERIYKPSNFKSPQSGFSQQAPSPETLDSESNPNHGGAEVPAEVEIEVTSPCSVVSGIQDVHMEEHDVVVASDDDDEISSSYVIKITQRTKGRARETPEIDEAIAWVKARLTHENAMIKGKDSLRRTSSWKEHAVPELKYNLRAKDQASNARGKSKYLQAATEFESLDQNMKMWTSGKEKDIRLLLSTLHRIMWADSGWEAVSLTSQTERSQVKKAYQKARLCLHPDRLQQRRTTSLQKYIAHKALTILQDSWTKYIAEGEGGSYHSS</sequence>
<comment type="caution">
    <text evidence="1">The sequence shown here is derived from an EMBL/GenBank/DDBJ whole genome shotgun (WGS) entry which is preliminary data.</text>
</comment>
<evidence type="ECO:0000313" key="1">
    <source>
        <dbReference type="EMBL" id="KAI4303698.1"/>
    </source>
</evidence>